<evidence type="ECO:0000256" key="6">
    <source>
        <dbReference type="ARBA" id="ARBA00023251"/>
    </source>
</evidence>
<dbReference type="Pfam" id="PF00905">
    <property type="entry name" value="Transpeptidase"/>
    <property type="match status" value="1"/>
</dbReference>
<evidence type="ECO:0000256" key="3">
    <source>
        <dbReference type="ARBA" id="ARBA00012865"/>
    </source>
</evidence>
<comment type="catalytic activity">
    <reaction evidence="1">
        <text>a beta-lactam + H2O = a substituted beta-amino acid</text>
        <dbReference type="Rhea" id="RHEA:20401"/>
        <dbReference type="ChEBI" id="CHEBI:15377"/>
        <dbReference type="ChEBI" id="CHEBI:35627"/>
        <dbReference type="ChEBI" id="CHEBI:140347"/>
        <dbReference type="EC" id="3.5.2.6"/>
    </reaction>
</comment>
<dbReference type="Gene3D" id="3.40.710.10">
    <property type="entry name" value="DD-peptidase/beta-lactamase superfamily"/>
    <property type="match status" value="1"/>
</dbReference>
<organism evidence="8 9">
    <name type="scientific">Campylobacter novaezeelandiae</name>
    <dbReference type="NCBI Taxonomy" id="2267891"/>
    <lineage>
        <taxon>Bacteria</taxon>
        <taxon>Pseudomonadati</taxon>
        <taxon>Campylobacterota</taxon>
        <taxon>Epsilonproteobacteria</taxon>
        <taxon>Campylobacterales</taxon>
        <taxon>Campylobacteraceae</taxon>
        <taxon>Campylobacter</taxon>
    </lineage>
</organism>
<name>A0A4Q9JVU4_9BACT</name>
<evidence type="ECO:0000256" key="2">
    <source>
        <dbReference type="ARBA" id="ARBA00007898"/>
    </source>
</evidence>
<reference evidence="8 9" key="1">
    <citation type="submission" date="2018-07" db="EMBL/GenBank/DDBJ databases">
        <title>Campylobacter zealandensis sp. nov., isolated from birds and water in New Zealand.</title>
        <authorList>
            <person name="Wilkinson D.A."/>
            <person name="Biggs P.J."/>
            <person name="French N.P."/>
            <person name="Midwinter A.C."/>
        </authorList>
    </citation>
    <scope>NUCLEOTIDE SEQUENCE [LARGE SCALE GENOMIC DNA]</scope>
    <source>
        <strain evidence="8 9">B423b</strain>
    </source>
</reference>
<accession>A0A4Q9JVU4</accession>
<feature type="domain" description="Penicillin-binding protein transpeptidase" evidence="7">
    <location>
        <begin position="26"/>
        <end position="227"/>
    </location>
</feature>
<dbReference type="GO" id="GO:0071555">
    <property type="term" value="P:cell wall organization"/>
    <property type="evidence" value="ECO:0007669"/>
    <property type="project" value="TreeGrafter"/>
</dbReference>
<comment type="similarity">
    <text evidence="2">Belongs to the class-D beta-lactamase family.</text>
</comment>
<evidence type="ECO:0000256" key="5">
    <source>
        <dbReference type="ARBA" id="ARBA00022801"/>
    </source>
</evidence>
<dbReference type="InterPro" id="IPR050515">
    <property type="entry name" value="Beta-lactam/transpept"/>
</dbReference>
<dbReference type="InterPro" id="IPR012338">
    <property type="entry name" value="Beta-lactam/transpept-like"/>
</dbReference>
<evidence type="ECO:0000259" key="7">
    <source>
        <dbReference type="Pfam" id="PF00905"/>
    </source>
</evidence>
<gene>
    <name evidence="8" type="primary">blaOXA</name>
    <name evidence="8" type="ORF">DU473_02595</name>
</gene>
<evidence type="ECO:0000256" key="1">
    <source>
        <dbReference type="ARBA" id="ARBA00001526"/>
    </source>
</evidence>
<dbReference type="SUPFAM" id="SSF56601">
    <property type="entry name" value="beta-lactamase/transpeptidase-like"/>
    <property type="match status" value="1"/>
</dbReference>
<dbReference type="GO" id="GO:0008658">
    <property type="term" value="F:penicillin binding"/>
    <property type="evidence" value="ECO:0007669"/>
    <property type="project" value="InterPro"/>
</dbReference>
<comment type="caution">
    <text evidence="8">The sequence shown here is derived from an EMBL/GenBank/DDBJ whole genome shotgun (WGS) entry which is preliminary data.</text>
</comment>
<dbReference type="Proteomes" id="UP000292583">
    <property type="component" value="Unassembled WGS sequence"/>
</dbReference>
<dbReference type="GO" id="GO:0008800">
    <property type="term" value="F:beta-lactamase activity"/>
    <property type="evidence" value="ECO:0007669"/>
    <property type="project" value="UniProtKB-EC"/>
</dbReference>
<dbReference type="NCBIfam" id="NF000463">
    <property type="entry name" value="blaOXA_Campylobacter"/>
    <property type="match status" value="1"/>
</dbReference>
<dbReference type="RefSeq" id="WP_131186476.1">
    <property type="nucleotide sequence ID" value="NZ_QPGR01000003.1"/>
</dbReference>
<dbReference type="NCBIfam" id="NF012161">
    <property type="entry name" value="bla_class_D_main"/>
    <property type="match status" value="1"/>
</dbReference>
<dbReference type="PANTHER" id="PTHR30627:SF6">
    <property type="entry name" value="BETA-LACTAMASE YBXI-RELATED"/>
    <property type="match status" value="1"/>
</dbReference>
<dbReference type="InterPro" id="IPR001460">
    <property type="entry name" value="PCN-bd_Tpept"/>
</dbReference>
<dbReference type="GO" id="GO:0005886">
    <property type="term" value="C:plasma membrane"/>
    <property type="evidence" value="ECO:0007669"/>
    <property type="project" value="TreeGrafter"/>
</dbReference>
<keyword evidence="9" id="KW-1185">Reference proteome</keyword>
<keyword evidence="4" id="KW-0732">Signal</keyword>
<dbReference type="OrthoDB" id="9762883at2"/>
<dbReference type="GO" id="GO:0046677">
    <property type="term" value="P:response to antibiotic"/>
    <property type="evidence" value="ECO:0007669"/>
    <property type="project" value="UniProtKB-KW"/>
</dbReference>
<protein>
    <recommendedName>
        <fullName evidence="3">beta-lactamase</fullName>
        <ecNumber evidence="3">3.5.2.6</ecNumber>
    </recommendedName>
</protein>
<dbReference type="EMBL" id="QPGR01000003">
    <property type="protein sequence ID" value="TBR81785.1"/>
    <property type="molecule type" value="Genomic_DNA"/>
</dbReference>
<keyword evidence="5" id="KW-0378">Hydrolase</keyword>
<evidence type="ECO:0000256" key="4">
    <source>
        <dbReference type="ARBA" id="ARBA00022729"/>
    </source>
</evidence>
<evidence type="ECO:0000313" key="8">
    <source>
        <dbReference type="EMBL" id="TBR81785.1"/>
    </source>
</evidence>
<evidence type="ECO:0000313" key="9">
    <source>
        <dbReference type="Proteomes" id="UP000292583"/>
    </source>
</evidence>
<dbReference type="EC" id="3.5.2.6" evidence="3"/>
<dbReference type="PANTHER" id="PTHR30627">
    <property type="entry name" value="PEPTIDOGLYCAN D,D-TRANSPEPTIDASE"/>
    <property type="match status" value="1"/>
</dbReference>
<sequence>MSKIWLILLFFVFLKAEDLPDFFKEQNTSGVFIIYDGKNFFSNDFKRANEAFSPASTFKIFNALIALNLRIVKDTKEIFYHYKGEKVFLKSWANDANLSSAMKRSQVIAFKELARKIGIKRMQENLNILNYGNKKISKIDSFWLDNSLKISAKEQAILLFELANLKLAYPKTIQKELINIIKLKEDNNFSLYGKTGFNDKQNIAWIVGFIKTKNKIYSFALNVNIKNFDTLFKREVLLDQYLEFLKIK</sequence>
<keyword evidence="6" id="KW-0046">Antibiotic resistance</keyword>
<dbReference type="AlphaFoldDB" id="A0A4Q9JVU4"/>
<proteinExistence type="inferred from homology"/>